<dbReference type="RefSeq" id="WP_301250584.1">
    <property type="nucleotide sequence ID" value="NZ_JBGCUC010000002.1"/>
</dbReference>
<gene>
    <name evidence="3" type="primary">tssC</name>
    <name evidence="3" type="ORF">AB3U87_02545</name>
</gene>
<dbReference type="PANTHER" id="PTHR35565:SF1">
    <property type="entry name" value="TYPE VI SECRETION SYSTEM CONTRACTILE SHEATH LARGE SUBUNIT"/>
    <property type="match status" value="1"/>
</dbReference>
<dbReference type="InterPro" id="IPR044031">
    <property type="entry name" value="TssC1_N"/>
</dbReference>
<feature type="domain" description="TssC1 C-terminal" evidence="2">
    <location>
        <begin position="400"/>
        <end position="510"/>
    </location>
</feature>
<dbReference type="Pfam" id="PF05943">
    <property type="entry name" value="VipB"/>
    <property type="match status" value="1"/>
</dbReference>
<evidence type="ECO:0000313" key="3">
    <source>
        <dbReference type="EMBL" id="MFG6075238.1"/>
    </source>
</evidence>
<keyword evidence="4" id="KW-1185">Reference proteome</keyword>
<dbReference type="PANTHER" id="PTHR35565">
    <property type="entry name" value="CYTOPLASMIC PROTEIN-RELATED"/>
    <property type="match status" value="1"/>
</dbReference>
<reference evidence="3 4" key="1">
    <citation type="submission" date="2024-07" db="EMBL/GenBank/DDBJ databases">
        <title>Novel bacterial strain Erwinia sp. OPT-41 promoting growth of various crops.</title>
        <authorList>
            <person name="Egorshina A."/>
            <person name="Lukyantsev M.A."/>
            <person name="Golubev S.N."/>
            <person name="Muratova A.Y."/>
            <person name="Bulygina E.A."/>
        </authorList>
    </citation>
    <scope>NUCLEOTIDE SEQUENCE [LARGE SCALE GENOMIC DNA]</scope>
    <source>
        <strain evidence="3 4">OPT-41</strain>
    </source>
</reference>
<evidence type="ECO:0000259" key="1">
    <source>
        <dbReference type="Pfam" id="PF05943"/>
    </source>
</evidence>
<dbReference type="NCBIfam" id="TIGR03355">
    <property type="entry name" value="VI_chp_2"/>
    <property type="match status" value="1"/>
</dbReference>
<organism evidence="3 4">
    <name type="scientific">Erwinia plantamica</name>
    <dbReference type="NCBI Taxonomy" id="3237104"/>
    <lineage>
        <taxon>Bacteria</taxon>
        <taxon>Pseudomonadati</taxon>
        <taxon>Pseudomonadota</taxon>
        <taxon>Gammaproteobacteria</taxon>
        <taxon>Enterobacterales</taxon>
        <taxon>Erwiniaceae</taxon>
        <taxon>Erwinia</taxon>
    </lineage>
</organism>
<dbReference type="Pfam" id="PF18945">
    <property type="entry name" value="VipB_2"/>
    <property type="match status" value="1"/>
</dbReference>
<evidence type="ECO:0000313" key="4">
    <source>
        <dbReference type="Proteomes" id="UP001605250"/>
    </source>
</evidence>
<sequence length="515" mass="57962">MLMSVQNETSSAGTATVLDRPATGGVYASLFEKINLSPVTHLSDLNVWQDNQAMSDASVDERVTAAMKVLVECLNQSGSQVDKLDKTLLDHHIAQLDEQISRQLDAVMHHDEFQKVESLWRGLKSLVDKTDFRQNVKIEVLDLSKEDLRQDFEDAPEIIQSGLYAHTYIAEYDTPGGEPIGALISSWEFDASAQDVTLLRNISKVAASAHMPFIGSVGPQFFLKDSMEEVAAIKDIGNYFDRAEYIKWKSFRESDDSRYIGLTMPRVLGRLPYGPDTVPVRSFNYVEEVKGPDHHKYLWTNASFAFAANMVKSFINNGWCVQIRGPQAGGAVTDLPIHLYDLGTGNQVKIPSEVMIPETREFEFANLGFIPLSYYKNRDYSCFFSANSTQKPTLYDTADATANSRINARLPYIFLLSRIAHYLKLIQRENIGTTKDRRLLELELNTWVRGLVTEMTDPGDELQASHPLRDAKVMVEDIEDNPGFFRVRLFAVPHFQVEGMDVNLSLVSQMPKAKA</sequence>
<dbReference type="InterPro" id="IPR010269">
    <property type="entry name" value="T6SS_TssC-like"/>
</dbReference>
<dbReference type="EMBL" id="JBGCUC010000002">
    <property type="protein sequence ID" value="MFG6075238.1"/>
    <property type="molecule type" value="Genomic_DNA"/>
</dbReference>
<protein>
    <submittedName>
        <fullName evidence="3">Type VI secretion system contractile sheath large subunit</fullName>
    </submittedName>
</protein>
<proteinExistence type="predicted"/>
<name>A0ABW7CGM5_9GAMM</name>
<accession>A0ABW7CGM5</accession>
<evidence type="ECO:0000259" key="2">
    <source>
        <dbReference type="Pfam" id="PF18945"/>
    </source>
</evidence>
<comment type="caution">
    <text evidence="3">The sequence shown here is derived from an EMBL/GenBank/DDBJ whole genome shotgun (WGS) entry which is preliminary data.</text>
</comment>
<feature type="domain" description="TssC1 N-terminal" evidence="1">
    <location>
        <begin position="90"/>
        <end position="390"/>
    </location>
</feature>
<dbReference type="InterPro" id="IPR044032">
    <property type="entry name" value="TssC1_C"/>
</dbReference>
<dbReference type="Proteomes" id="UP001605250">
    <property type="component" value="Unassembled WGS sequence"/>
</dbReference>